<dbReference type="Pfam" id="PF13672">
    <property type="entry name" value="PP2C_2"/>
    <property type="match status" value="1"/>
</dbReference>
<dbReference type="SMART" id="SM00332">
    <property type="entry name" value="PP2Cc"/>
    <property type="match status" value="1"/>
</dbReference>
<dbReference type="PANTHER" id="PTHR47992">
    <property type="entry name" value="PROTEIN PHOSPHATASE"/>
    <property type="match status" value="1"/>
</dbReference>
<sequence>MTVPASNSDSLQSPDHGRVIARVFALSDVGRAREHNEDTFLVADLEAGAPLDFSIGYHEITTDPHGLLFLVADGMGGAASGELASSMAGSAVLETLRALWTTASPSIEHFTESLRDATVGANGRIHQHARENPEHRGMGTTVTVAGLLGDHVYMVQVGDSRAYLVRDAQARQLTKDQSLMQRLVEAGELTPEEAEVSDRRNIILQALGPEAQVTVDVTYQQLRRGDVLVLCSDGLSGLVRAEEIAAAAHEEPDPRVICKTLVDRANQRGGPDNITVIVARFDGEGLSDITAGDRFGYNAYPLAGTLNDHTREIAITPAAAIPSIRSDPTPRFGTPVQTLPATDAPPMTTEPQPVAIPGGLVGGISPQHIEERKRAVQPVYALLALVAVGAVAWTAWQLFR</sequence>
<organism evidence="3 4">
    <name type="scientific">Gemmatimonas aurantiaca</name>
    <dbReference type="NCBI Taxonomy" id="173480"/>
    <lineage>
        <taxon>Bacteria</taxon>
        <taxon>Pseudomonadati</taxon>
        <taxon>Gemmatimonadota</taxon>
        <taxon>Gemmatimonadia</taxon>
        <taxon>Gemmatimonadales</taxon>
        <taxon>Gemmatimonadaceae</taxon>
        <taxon>Gemmatimonas</taxon>
    </lineage>
</organism>
<dbReference type="GO" id="GO:0004722">
    <property type="term" value="F:protein serine/threonine phosphatase activity"/>
    <property type="evidence" value="ECO:0007669"/>
    <property type="project" value="InterPro"/>
</dbReference>
<gene>
    <name evidence="3" type="ORF">DGD08_06030</name>
</gene>
<protein>
    <submittedName>
        <fullName evidence="3">Serine/threonine-protein phosphatase</fullName>
    </submittedName>
</protein>
<keyword evidence="1" id="KW-0472">Membrane</keyword>
<feature type="domain" description="PPM-type phosphatase" evidence="2">
    <location>
        <begin position="22"/>
        <end position="281"/>
    </location>
</feature>
<accession>A0A3D4V6Q2</accession>
<evidence type="ECO:0000313" key="4">
    <source>
        <dbReference type="Proteomes" id="UP000264071"/>
    </source>
</evidence>
<dbReference type="InterPro" id="IPR015655">
    <property type="entry name" value="PP2C"/>
</dbReference>
<dbReference type="SUPFAM" id="SSF81606">
    <property type="entry name" value="PP2C-like"/>
    <property type="match status" value="1"/>
</dbReference>
<dbReference type="InterPro" id="IPR036457">
    <property type="entry name" value="PPM-type-like_dom_sf"/>
</dbReference>
<reference evidence="3 4" key="1">
    <citation type="journal article" date="2018" name="Nat. Biotechnol.">
        <title>A standardized bacterial taxonomy based on genome phylogeny substantially revises the tree of life.</title>
        <authorList>
            <person name="Parks D.H."/>
            <person name="Chuvochina M."/>
            <person name="Waite D.W."/>
            <person name="Rinke C."/>
            <person name="Skarshewski A."/>
            <person name="Chaumeil P.A."/>
            <person name="Hugenholtz P."/>
        </authorList>
    </citation>
    <scope>NUCLEOTIDE SEQUENCE [LARGE SCALE GENOMIC DNA]</scope>
    <source>
        <strain evidence="3">UBA8844</strain>
    </source>
</reference>
<dbReference type="Gene3D" id="3.60.40.10">
    <property type="entry name" value="PPM-type phosphatase domain"/>
    <property type="match status" value="1"/>
</dbReference>
<dbReference type="CDD" id="cd00143">
    <property type="entry name" value="PP2Cc"/>
    <property type="match status" value="1"/>
</dbReference>
<dbReference type="OMA" id="SIWRANE"/>
<dbReference type="EMBL" id="DPIY01000006">
    <property type="protein sequence ID" value="HCT56755.1"/>
    <property type="molecule type" value="Genomic_DNA"/>
</dbReference>
<evidence type="ECO:0000256" key="1">
    <source>
        <dbReference type="SAM" id="Phobius"/>
    </source>
</evidence>
<dbReference type="AlphaFoldDB" id="A0A3D4V6Q2"/>
<feature type="transmembrane region" description="Helical" evidence="1">
    <location>
        <begin position="379"/>
        <end position="399"/>
    </location>
</feature>
<name>A0A3D4V6Q2_9BACT</name>
<dbReference type="InterPro" id="IPR001932">
    <property type="entry name" value="PPM-type_phosphatase-like_dom"/>
</dbReference>
<keyword evidence="1" id="KW-1133">Transmembrane helix</keyword>
<evidence type="ECO:0000313" key="3">
    <source>
        <dbReference type="EMBL" id="HCT56755.1"/>
    </source>
</evidence>
<keyword evidence="1" id="KW-0812">Transmembrane</keyword>
<proteinExistence type="predicted"/>
<evidence type="ECO:0000259" key="2">
    <source>
        <dbReference type="PROSITE" id="PS51746"/>
    </source>
</evidence>
<comment type="caution">
    <text evidence="3">The sequence shown here is derived from an EMBL/GenBank/DDBJ whole genome shotgun (WGS) entry which is preliminary data.</text>
</comment>
<dbReference type="Proteomes" id="UP000264071">
    <property type="component" value="Unassembled WGS sequence"/>
</dbReference>
<dbReference type="PROSITE" id="PS51746">
    <property type="entry name" value="PPM_2"/>
    <property type="match status" value="1"/>
</dbReference>
<dbReference type="SMART" id="SM00331">
    <property type="entry name" value="PP2C_SIG"/>
    <property type="match status" value="1"/>
</dbReference>